<feature type="transmembrane region" description="Helical" evidence="1">
    <location>
        <begin position="6"/>
        <end position="25"/>
    </location>
</feature>
<dbReference type="RefSeq" id="WP_090475783.1">
    <property type="nucleotide sequence ID" value="NZ_LT629710.1"/>
</dbReference>
<sequence length="397" mass="42700">MELTGSLFAWIVWVAAIGLFVWVIIDWPRSARPGWLSVLRRVGYQLAVVILLLLAVGTALNDQYGWYANWGDLGTIFGATAAPGHEVAAGAAATAAAGPIAVDSRTSVHHTAVPLADLPSLAKIDLATGRGPANGQIRSYEIDGKASGYRGSVAVWFPASYTEPAMAGHRYPVIEAFHGVPGAPRQIWFNMHLGDQVATAVSAGTIADSVVVMPYWSPKNVDTECLDGGKGFIQMETFLTKDVTTWVEHHLRVYEDRSSWATIGLSAGAWCASMLTMLHPTLYSAAISLGGYWQPGFEAGYVPFAPNSQQARHYDLLATAHDDPPKVALWVQTSPADVFSWGTTSELLKTARAPLSVTADVIPNAGHRFSVWVGLVPQTLQWLGRTVPGFRPVAPAR</sequence>
<dbReference type="PANTHER" id="PTHR48098">
    <property type="entry name" value="ENTEROCHELIN ESTERASE-RELATED"/>
    <property type="match status" value="1"/>
</dbReference>
<dbReference type="PANTHER" id="PTHR48098:SF1">
    <property type="entry name" value="DIACYLGLYCEROL ACYLTRANSFERASE_MYCOLYLTRANSFERASE AG85A"/>
    <property type="match status" value="1"/>
</dbReference>
<dbReference type="InterPro" id="IPR000801">
    <property type="entry name" value="Esterase-like"/>
</dbReference>
<keyword evidence="1" id="KW-1133">Transmembrane helix</keyword>
<dbReference type="EMBL" id="LT629710">
    <property type="protein sequence ID" value="SDO76820.1"/>
    <property type="molecule type" value="Genomic_DNA"/>
</dbReference>
<dbReference type="InterPro" id="IPR050583">
    <property type="entry name" value="Mycobacterial_A85_antigen"/>
</dbReference>
<dbReference type="Pfam" id="PF00756">
    <property type="entry name" value="Esterase"/>
    <property type="match status" value="1"/>
</dbReference>
<organism evidence="2 3">
    <name type="scientific">Nakamurella panacisegetis</name>
    <dbReference type="NCBI Taxonomy" id="1090615"/>
    <lineage>
        <taxon>Bacteria</taxon>
        <taxon>Bacillati</taxon>
        <taxon>Actinomycetota</taxon>
        <taxon>Actinomycetes</taxon>
        <taxon>Nakamurellales</taxon>
        <taxon>Nakamurellaceae</taxon>
        <taxon>Nakamurella</taxon>
    </lineage>
</organism>
<keyword evidence="3" id="KW-1185">Reference proteome</keyword>
<dbReference type="SUPFAM" id="SSF53474">
    <property type="entry name" value="alpha/beta-Hydrolases"/>
    <property type="match status" value="1"/>
</dbReference>
<gene>
    <name evidence="2" type="ORF">SAMN04515671_1948</name>
</gene>
<protein>
    <submittedName>
        <fullName evidence="2">Enterochelin esterase</fullName>
    </submittedName>
</protein>
<dbReference type="GO" id="GO:0016747">
    <property type="term" value="F:acyltransferase activity, transferring groups other than amino-acyl groups"/>
    <property type="evidence" value="ECO:0007669"/>
    <property type="project" value="TreeGrafter"/>
</dbReference>
<feature type="transmembrane region" description="Helical" evidence="1">
    <location>
        <begin position="46"/>
        <end position="67"/>
    </location>
</feature>
<evidence type="ECO:0000256" key="1">
    <source>
        <dbReference type="SAM" id="Phobius"/>
    </source>
</evidence>
<proteinExistence type="predicted"/>
<reference evidence="2 3" key="1">
    <citation type="submission" date="2016-10" db="EMBL/GenBank/DDBJ databases">
        <authorList>
            <person name="de Groot N.N."/>
        </authorList>
    </citation>
    <scope>NUCLEOTIDE SEQUENCE [LARGE SCALE GENOMIC DNA]</scope>
    <source>
        <strain evidence="3">P4-7,KCTC 19426,CECT 7604</strain>
    </source>
</reference>
<dbReference type="Gene3D" id="3.40.50.1820">
    <property type="entry name" value="alpha/beta hydrolase"/>
    <property type="match status" value="1"/>
</dbReference>
<evidence type="ECO:0000313" key="3">
    <source>
        <dbReference type="Proteomes" id="UP000198741"/>
    </source>
</evidence>
<dbReference type="STRING" id="1090615.SAMN04515671_1948"/>
<keyword evidence="1" id="KW-0472">Membrane</keyword>
<name>A0A1H0M9N3_9ACTN</name>
<keyword evidence="1" id="KW-0812">Transmembrane</keyword>
<dbReference type="AlphaFoldDB" id="A0A1H0M9N3"/>
<accession>A0A1H0M9N3</accession>
<evidence type="ECO:0000313" key="2">
    <source>
        <dbReference type="EMBL" id="SDO76820.1"/>
    </source>
</evidence>
<dbReference type="OrthoDB" id="3723842at2"/>
<dbReference type="InterPro" id="IPR029058">
    <property type="entry name" value="AB_hydrolase_fold"/>
</dbReference>
<dbReference type="Proteomes" id="UP000198741">
    <property type="component" value="Chromosome I"/>
</dbReference>